<evidence type="ECO:0000256" key="3">
    <source>
        <dbReference type="ARBA" id="ARBA00022989"/>
    </source>
</evidence>
<keyword evidence="4 7" id="KW-0472">Membrane</keyword>
<keyword evidence="10" id="KW-1185">Reference proteome</keyword>
<dbReference type="InterPro" id="IPR031627">
    <property type="entry name" value="PDZK1IP1/SMIM24"/>
</dbReference>
<feature type="signal peptide" evidence="8">
    <location>
        <begin position="1"/>
        <end position="20"/>
    </location>
</feature>
<dbReference type="PANTHER" id="PTHR15296">
    <property type="entry name" value="MEMBRANE-ASSOCIATED PROTEIN MAP17"/>
    <property type="match status" value="1"/>
</dbReference>
<comment type="similarity">
    <text evidence="5">Belongs to the PDZK1-interacting protein 1/SMIM24 family.</text>
</comment>
<dbReference type="EMBL" id="OY660870">
    <property type="protein sequence ID" value="CAJ1059602.1"/>
    <property type="molecule type" value="Genomic_DNA"/>
</dbReference>
<feature type="transmembrane region" description="Helical" evidence="7">
    <location>
        <begin position="35"/>
        <end position="55"/>
    </location>
</feature>
<evidence type="ECO:0000256" key="7">
    <source>
        <dbReference type="SAM" id="Phobius"/>
    </source>
</evidence>
<comment type="subcellular location">
    <subcellularLocation>
        <location evidence="1">Membrane</location>
        <topology evidence="1">Single-pass membrane protein</topology>
    </subcellularLocation>
</comment>
<dbReference type="Pfam" id="PF15807">
    <property type="entry name" value="MAP17"/>
    <property type="match status" value="1"/>
</dbReference>
<evidence type="ECO:0000256" key="1">
    <source>
        <dbReference type="ARBA" id="ARBA00004167"/>
    </source>
</evidence>
<evidence type="ECO:0000256" key="2">
    <source>
        <dbReference type="ARBA" id="ARBA00022692"/>
    </source>
</evidence>
<evidence type="ECO:0000256" key="8">
    <source>
        <dbReference type="SAM" id="SignalP"/>
    </source>
</evidence>
<feature type="compositionally biased region" description="Basic and acidic residues" evidence="6">
    <location>
        <begin position="92"/>
        <end position="106"/>
    </location>
</feature>
<keyword evidence="3 7" id="KW-1133">Transmembrane helix</keyword>
<dbReference type="Proteomes" id="UP001178508">
    <property type="component" value="Chromosome 7"/>
</dbReference>
<protein>
    <submittedName>
        <fullName evidence="9">PDZK1-interacting protein 1 isoform X3</fullName>
    </submittedName>
</protein>
<proteinExistence type="inferred from homology"/>
<dbReference type="GO" id="GO:0016020">
    <property type="term" value="C:membrane"/>
    <property type="evidence" value="ECO:0007669"/>
    <property type="project" value="UniProtKB-SubCell"/>
</dbReference>
<sequence length="138" mass="15391">MERLCVLTSCLLLTVGASTAGTDAVKPIQRPLPQWLTGLIAVAGFLFLTFVVVLVKKAWCDKPDRRESSAEGARGNDTVMTEENSYETTLDLSRRNASKDSERDQTYETTLDLVRNKDEVNAHYNQGFDISEEKVTSM</sequence>
<keyword evidence="2 7" id="KW-0812">Transmembrane</keyword>
<dbReference type="AlphaFoldDB" id="A0AAV1FDZ4"/>
<evidence type="ECO:0000256" key="6">
    <source>
        <dbReference type="SAM" id="MobiDB-lite"/>
    </source>
</evidence>
<evidence type="ECO:0000313" key="10">
    <source>
        <dbReference type="Proteomes" id="UP001178508"/>
    </source>
</evidence>
<evidence type="ECO:0000256" key="4">
    <source>
        <dbReference type="ARBA" id="ARBA00023136"/>
    </source>
</evidence>
<feature type="region of interest" description="Disordered" evidence="6">
    <location>
        <begin position="62"/>
        <end position="107"/>
    </location>
</feature>
<keyword evidence="8" id="KW-0732">Signal</keyword>
<feature type="compositionally biased region" description="Polar residues" evidence="6">
    <location>
        <begin position="78"/>
        <end position="91"/>
    </location>
</feature>
<reference evidence="9" key="1">
    <citation type="submission" date="2023-08" db="EMBL/GenBank/DDBJ databases">
        <authorList>
            <person name="Alioto T."/>
            <person name="Alioto T."/>
            <person name="Gomez Garrido J."/>
        </authorList>
    </citation>
    <scope>NUCLEOTIDE SEQUENCE</scope>
</reference>
<gene>
    <name evidence="9" type="ORF">XNOV1_A013711</name>
</gene>
<name>A0AAV1FDZ4_XYRNO</name>
<feature type="chain" id="PRO_5043393189" evidence="8">
    <location>
        <begin position="21"/>
        <end position="138"/>
    </location>
</feature>
<evidence type="ECO:0000313" key="9">
    <source>
        <dbReference type="EMBL" id="CAJ1059602.1"/>
    </source>
</evidence>
<dbReference type="PANTHER" id="PTHR15296:SF1">
    <property type="entry name" value="PDZK1 INTERACTING PROTEIN 1"/>
    <property type="match status" value="1"/>
</dbReference>
<evidence type="ECO:0000256" key="5">
    <source>
        <dbReference type="ARBA" id="ARBA00049650"/>
    </source>
</evidence>
<organism evidence="9 10">
    <name type="scientific">Xyrichtys novacula</name>
    <name type="common">Pearly razorfish</name>
    <name type="synonym">Hemipteronotus novacula</name>
    <dbReference type="NCBI Taxonomy" id="13765"/>
    <lineage>
        <taxon>Eukaryota</taxon>
        <taxon>Metazoa</taxon>
        <taxon>Chordata</taxon>
        <taxon>Craniata</taxon>
        <taxon>Vertebrata</taxon>
        <taxon>Euteleostomi</taxon>
        <taxon>Actinopterygii</taxon>
        <taxon>Neopterygii</taxon>
        <taxon>Teleostei</taxon>
        <taxon>Neoteleostei</taxon>
        <taxon>Acanthomorphata</taxon>
        <taxon>Eupercaria</taxon>
        <taxon>Labriformes</taxon>
        <taxon>Labridae</taxon>
        <taxon>Xyrichtys</taxon>
    </lineage>
</organism>
<accession>A0AAV1FDZ4</accession>